<protein>
    <recommendedName>
        <fullName evidence="9">Acyl-CoA dehydrogenase</fullName>
    </recommendedName>
</protein>
<dbReference type="InterPro" id="IPR046373">
    <property type="entry name" value="Acyl-CoA_Oxase/DH_mid-dom_sf"/>
</dbReference>
<dbReference type="SUPFAM" id="SSF47203">
    <property type="entry name" value="Acyl-CoA dehydrogenase C-terminal domain-like"/>
    <property type="match status" value="1"/>
</dbReference>
<evidence type="ECO:0000313" key="8">
    <source>
        <dbReference type="EMBL" id="SVB72811.1"/>
    </source>
</evidence>
<dbReference type="SUPFAM" id="SSF56645">
    <property type="entry name" value="Acyl-CoA dehydrogenase NM domain-like"/>
    <property type="match status" value="1"/>
</dbReference>
<dbReference type="Pfam" id="PF02771">
    <property type="entry name" value="Acyl-CoA_dh_N"/>
    <property type="match status" value="1"/>
</dbReference>
<dbReference type="InterPro" id="IPR036250">
    <property type="entry name" value="AcylCo_DH-like_C"/>
</dbReference>
<accession>A0A382GF35</accession>
<evidence type="ECO:0000259" key="5">
    <source>
        <dbReference type="Pfam" id="PF00441"/>
    </source>
</evidence>
<reference evidence="8" key="1">
    <citation type="submission" date="2018-05" db="EMBL/GenBank/DDBJ databases">
        <authorList>
            <person name="Lanie J.A."/>
            <person name="Ng W.-L."/>
            <person name="Kazmierczak K.M."/>
            <person name="Andrzejewski T.M."/>
            <person name="Davidsen T.M."/>
            <person name="Wayne K.J."/>
            <person name="Tettelin H."/>
            <person name="Glass J.I."/>
            <person name="Rusch D."/>
            <person name="Podicherti R."/>
            <person name="Tsui H.-C.T."/>
            <person name="Winkler M.E."/>
        </authorList>
    </citation>
    <scope>NUCLEOTIDE SEQUENCE</scope>
</reference>
<dbReference type="Pfam" id="PF00441">
    <property type="entry name" value="Acyl-CoA_dh_1"/>
    <property type="match status" value="1"/>
</dbReference>
<dbReference type="InterPro" id="IPR009075">
    <property type="entry name" value="AcylCo_DH/oxidase_C"/>
</dbReference>
<organism evidence="8">
    <name type="scientific">marine metagenome</name>
    <dbReference type="NCBI Taxonomy" id="408172"/>
    <lineage>
        <taxon>unclassified sequences</taxon>
        <taxon>metagenomes</taxon>
        <taxon>ecological metagenomes</taxon>
    </lineage>
</organism>
<dbReference type="InterPro" id="IPR009100">
    <property type="entry name" value="AcylCoA_DH/oxidase_NM_dom_sf"/>
</dbReference>
<dbReference type="InterPro" id="IPR006091">
    <property type="entry name" value="Acyl-CoA_Oxase/DH_mid-dom"/>
</dbReference>
<dbReference type="EMBL" id="UINC01054743">
    <property type="protein sequence ID" value="SVB72811.1"/>
    <property type="molecule type" value="Genomic_DNA"/>
</dbReference>
<evidence type="ECO:0008006" key="9">
    <source>
        <dbReference type="Google" id="ProtNLM"/>
    </source>
</evidence>
<feature type="domain" description="Acyl-CoA oxidase/dehydrogenase middle" evidence="6">
    <location>
        <begin position="139"/>
        <end position="242"/>
    </location>
</feature>
<evidence type="ECO:0000259" key="7">
    <source>
        <dbReference type="Pfam" id="PF02771"/>
    </source>
</evidence>
<dbReference type="Gene3D" id="2.40.110.10">
    <property type="entry name" value="Butyryl-CoA Dehydrogenase, subunit A, domain 2"/>
    <property type="match status" value="1"/>
</dbReference>
<feature type="domain" description="Acyl-CoA dehydrogenase/oxidase N-terminal" evidence="7">
    <location>
        <begin position="21"/>
        <end position="134"/>
    </location>
</feature>
<dbReference type="InterPro" id="IPR052166">
    <property type="entry name" value="Diverse_Acyl-CoA_DH"/>
</dbReference>
<dbReference type="GO" id="GO:0016627">
    <property type="term" value="F:oxidoreductase activity, acting on the CH-CH group of donors"/>
    <property type="evidence" value="ECO:0007669"/>
    <property type="project" value="InterPro"/>
</dbReference>
<evidence type="ECO:0000256" key="1">
    <source>
        <dbReference type="ARBA" id="ARBA00001974"/>
    </source>
</evidence>
<gene>
    <name evidence="8" type="ORF">METZ01_LOCUS225665</name>
</gene>
<evidence type="ECO:0000259" key="6">
    <source>
        <dbReference type="Pfam" id="PF02770"/>
    </source>
</evidence>
<dbReference type="GO" id="GO:0050660">
    <property type="term" value="F:flavin adenine dinucleotide binding"/>
    <property type="evidence" value="ECO:0007669"/>
    <property type="project" value="InterPro"/>
</dbReference>
<dbReference type="PANTHER" id="PTHR42803:SF1">
    <property type="entry name" value="BROAD-SPECIFICITY LINEAR ACYL-COA DEHYDROGENASE FADE5"/>
    <property type="match status" value="1"/>
</dbReference>
<name>A0A382GF35_9ZZZZ</name>
<keyword evidence="3" id="KW-0285">Flavoprotein</keyword>
<dbReference type="Gene3D" id="1.10.540.10">
    <property type="entry name" value="Acyl-CoA dehydrogenase/oxidase, N-terminal domain"/>
    <property type="match status" value="1"/>
</dbReference>
<comment type="cofactor">
    <cofactor evidence="1">
        <name>FAD</name>
        <dbReference type="ChEBI" id="CHEBI:57692"/>
    </cofactor>
</comment>
<dbReference type="Gene3D" id="1.20.140.10">
    <property type="entry name" value="Butyryl-CoA Dehydrogenase, subunit A, domain 3"/>
    <property type="match status" value="1"/>
</dbReference>
<sequence length="496" mass="53975">MCHLPDYEHVDVETVDGVIEELGRFAAEVISPVNKIGDQEGCSITDGVVTMPEEFGKAWDHFIDAGWGAISQDPDYGGGGFPLAIHTVLTEMLATASRAWSMGPMLTAGAIDCLHTFSDEAQKEVFLPKLVAGEWSGTMNLTEPQAGSDVGALTTKAVPQEDGTYRIFGTKIFITYGEHELVENIIQLVLARTPDSPPGTKGISCFIVPKYLVQDDGSLGERNDYRCLSLEHKLGLHASPTCVISYGETGDGAVGYLIGEEHQGMRYMFKMMNNARLGVGVEGLAVAERALQQASSFALDRRQGRAIGAAAGEQSLIIEHPDVRRMLLTMRAYTDAMRCILYANAAALDLAKSHPDSEERQLASDRAELLTPISKAWCTDLGVEMTSLGIQVHGGYGYIEETGAAQHLRDSRISPIYEGTNGIQAIDLVGRKLKMNEGKVIRDLFDEIKDFTESLNQHGEEFETIKSNLTDSLQAVEEATAWLNEEGTVDPIQAIS</sequence>
<dbReference type="InterPro" id="IPR037069">
    <property type="entry name" value="AcylCoA_DH/ox_N_sf"/>
</dbReference>
<dbReference type="FunFam" id="2.40.110.10:FF:000031">
    <property type="entry name" value="Acyl-CoA dehydrogenase, putative"/>
    <property type="match status" value="1"/>
</dbReference>
<evidence type="ECO:0000256" key="4">
    <source>
        <dbReference type="ARBA" id="ARBA00022827"/>
    </source>
</evidence>
<dbReference type="AlphaFoldDB" id="A0A382GF35"/>
<feature type="domain" description="Acyl-CoA dehydrogenase/oxidase C-terminal" evidence="5">
    <location>
        <begin position="263"/>
        <end position="427"/>
    </location>
</feature>
<proteinExistence type="inferred from homology"/>
<comment type="similarity">
    <text evidence="2">Belongs to the acyl-CoA dehydrogenase family.</text>
</comment>
<evidence type="ECO:0000256" key="2">
    <source>
        <dbReference type="ARBA" id="ARBA00009347"/>
    </source>
</evidence>
<dbReference type="Pfam" id="PF02770">
    <property type="entry name" value="Acyl-CoA_dh_M"/>
    <property type="match status" value="1"/>
</dbReference>
<evidence type="ECO:0000256" key="3">
    <source>
        <dbReference type="ARBA" id="ARBA00022630"/>
    </source>
</evidence>
<keyword evidence="4" id="KW-0274">FAD</keyword>
<feature type="non-terminal residue" evidence="8">
    <location>
        <position position="496"/>
    </location>
</feature>
<dbReference type="InterPro" id="IPR013786">
    <property type="entry name" value="AcylCoA_DH/ox_N"/>
</dbReference>
<dbReference type="PANTHER" id="PTHR42803">
    <property type="entry name" value="ACYL-COA DEHYDROGENASE"/>
    <property type="match status" value="1"/>
</dbReference>